<proteinExistence type="predicted"/>
<dbReference type="Proteomes" id="UP001209878">
    <property type="component" value="Unassembled WGS sequence"/>
</dbReference>
<reference evidence="1" key="1">
    <citation type="journal article" date="2023" name="Mol. Biol. Evol.">
        <title>Third-Generation Sequencing Reveals the Adaptive Role of the Epigenome in Three Deep-Sea Polychaetes.</title>
        <authorList>
            <person name="Perez M."/>
            <person name="Aroh O."/>
            <person name="Sun Y."/>
            <person name="Lan Y."/>
            <person name="Juniper S.K."/>
            <person name="Young C.R."/>
            <person name="Angers B."/>
            <person name="Qian P.Y."/>
        </authorList>
    </citation>
    <scope>NUCLEOTIDE SEQUENCE</scope>
    <source>
        <strain evidence="1">R07B-5</strain>
    </source>
</reference>
<evidence type="ECO:0000313" key="2">
    <source>
        <dbReference type="Proteomes" id="UP001209878"/>
    </source>
</evidence>
<evidence type="ECO:0000313" key="1">
    <source>
        <dbReference type="EMBL" id="KAK2185324.1"/>
    </source>
</evidence>
<name>A0AAD9NZE5_RIDPI</name>
<dbReference type="EMBL" id="JAODUO010000240">
    <property type="protein sequence ID" value="KAK2185324.1"/>
    <property type="molecule type" value="Genomic_DNA"/>
</dbReference>
<protein>
    <submittedName>
        <fullName evidence="1">Uncharacterized protein</fullName>
    </submittedName>
</protein>
<accession>A0AAD9NZE5</accession>
<comment type="caution">
    <text evidence="1">The sequence shown here is derived from an EMBL/GenBank/DDBJ whole genome shotgun (WGS) entry which is preliminary data.</text>
</comment>
<keyword evidence="2" id="KW-1185">Reference proteome</keyword>
<dbReference type="AlphaFoldDB" id="A0AAD9NZE5"/>
<sequence>MALQFVDFVPRMQQREVPFSTLSLSGNIAGPRYEDFGEVLARANAWLAEADRSVKLVSCEALDVDGVYGADDNDDDVTHHVTVSARRAAALRKMPAFVRVLRLWTRRDTDSPETAGSADSGGGVLWSVHTRLGCVNIVPCRLESTPHALGPKFQGLGDMMRQFNERLDRVDDVIPGRILSIQTSVCRFNSKHCSLDPNRTFWLTNDPDDVHTCYYVQVFYTTGSTAHVDHIGFRDFPPACGAPRRQHKTAPVNTENVSTLVRRAGAWLDSQAGNKRLVSVQLLDHRLNYDIYNDKPTTEHLRTLLDRPHVVTSLRTTTYHTRVVRVFYTDTSTVMPRDGDNRQFPPNCCKIFHVPISHRVMDNQFVDGQIDIVLTKHGEVERRLGKWLHQTHDLGVVLLATVKLVTGHDVIQVASAENCHSVSGQHYINHVIYALVVYTRLADEQKDKRLSPEPRHVRLAHNNCDIL</sequence>
<organism evidence="1 2">
    <name type="scientific">Ridgeia piscesae</name>
    <name type="common">Tubeworm</name>
    <dbReference type="NCBI Taxonomy" id="27915"/>
    <lineage>
        <taxon>Eukaryota</taxon>
        <taxon>Metazoa</taxon>
        <taxon>Spiralia</taxon>
        <taxon>Lophotrochozoa</taxon>
        <taxon>Annelida</taxon>
        <taxon>Polychaeta</taxon>
        <taxon>Sedentaria</taxon>
        <taxon>Canalipalpata</taxon>
        <taxon>Sabellida</taxon>
        <taxon>Siboglinidae</taxon>
        <taxon>Ridgeia</taxon>
    </lineage>
</organism>
<gene>
    <name evidence="1" type="ORF">NP493_240g03010</name>
</gene>